<protein>
    <submittedName>
        <fullName evidence="2">Retrotransposon protein, putative, Ty3-gypsy subclass</fullName>
    </submittedName>
</protein>
<organism evidence="2 4">
    <name type="scientific">Cucumis melo var. makuwa</name>
    <name type="common">Oriental melon</name>
    <dbReference type="NCBI Taxonomy" id="1194695"/>
    <lineage>
        <taxon>Eukaryota</taxon>
        <taxon>Viridiplantae</taxon>
        <taxon>Streptophyta</taxon>
        <taxon>Embryophyta</taxon>
        <taxon>Tracheophyta</taxon>
        <taxon>Spermatophyta</taxon>
        <taxon>Magnoliopsida</taxon>
        <taxon>eudicotyledons</taxon>
        <taxon>Gunneridae</taxon>
        <taxon>Pentapetalae</taxon>
        <taxon>rosids</taxon>
        <taxon>fabids</taxon>
        <taxon>Cucurbitales</taxon>
        <taxon>Cucurbitaceae</taxon>
        <taxon>Benincaseae</taxon>
        <taxon>Cucumis</taxon>
    </lineage>
</organism>
<dbReference type="InterPro" id="IPR036397">
    <property type="entry name" value="RNaseH_sf"/>
</dbReference>
<dbReference type="GO" id="GO:0003676">
    <property type="term" value="F:nucleic acid binding"/>
    <property type="evidence" value="ECO:0007669"/>
    <property type="project" value="InterPro"/>
</dbReference>
<dbReference type="PANTHER" id="PTHR34072">
    <property type="entry name" value="ENZYMATIC POLYPROTEIN-RELATED"/>
    <property type="match status" value="1"/>
</dbReference>
<dbReference type="Gene3D" id="3.30.420.10">
    <property type="entry name" value="Ribonuclease H-like superfamily/Ribonuclease H"/>
    <property type="match status" value="1"/>
</dbReference>
<evidence type="ECO:0000313" key="4">
    <source>
        <dbReference type="Proteomes" id="UP000321947"/>
    </source>
</evidence>
<dbReference type="EMBL" id="SSTD01015517">
    <property type="protein sequence ID" value="TYK02599.1"/>
    <property type="molecule type" value="Genomic_DNA"/>
</dbReference>
<dbReference type="Proteomes" id="UP000321947">
    <property type="component" value="Unassembled WGS sequence"/>
</dbReference>
<evidence type="ECO:0000313" key="3">
    <source>
        <dbReference type="Proteomes" id="UP000321393"/>
    </source>
</evidence>
<reference evidence="3 4" key="1">
    <citation type="submission" date="2019-08" db="EMBL/GenBank/DDBJ databases">
        <title>Draft genome sequences of two oriental melons (Cucumis melo L. var makuwa).</title>
        <authorList>
            <person name="Kwon S.-Y."/>
        </authorList>
    </citation>
    <scope>NUCLEOTIDE SEQUENCE [LARGE SCALE GENOMIC DNA]</scope>
    <source>
        <strain evidence="4">cv. Chang Bougi</strain>
        <strain evidence="3">cv. SW 3</strain>
        <tissue evidence="2">Leaf</tissue>
    </source>
</reference>
<proteinExistence type="predicted"/>
<sequence>MRQRRRLELVKDYDCEILYHPSKANVVADALSRKVSHSATLITEQVPLHRDFERVEIVVSYKDVLGLKASSLVAKYEERSGRLQLKWENVFMDFIIGLFRTLKGYTVIWVVVDRLTKSTHFISGKSTYTDRLQIALGTRLTFSTAFHPQTNGQIECLNQILEDMLRACVLEFVRSSVW</sequence>
<dbReference type="OrthoDB" id="111931at2759"/>
<comment type="caution">
    <text evidence="2">The sequence shown here is derived from an EMBL/GenBank/DDBJ whole genome shotgun (WGS) entry which is preliminary data.</text>
</comment>
<dbReference type="AlphaFoldDB" id="A0A5D3BWU0"/>
<dbReference type="EMBL" id="SSTE01020493">
    <property type="protein sequence ID" value="KAA0033945.1"/>
    <property type="molecule type" value="Genomic_DNA"/>
</dbReference>
<dbReference type="PANTHER" id="PTHR34072:SF59">
    <property type="entry name" value="CCHC-TYPE INTEGRASE"/>
    <property type="match status" value="1"/>
</dbReference>
<accession>A0A5D3BWU0</accession>
<dbReference type="InterPro" id="IPR012337">
    <property type="entry name" value="RNaseH-like_sf"/>
</dbReference>
<dbReference type="STRING" id="1194695.A0A5D3BWU0"/>
<dbReference type="SUPFAM" id="SSF53098">
    <property type="entry name" value="Ribonuclease H-like"/>
    <property type="match status" value="1"/>
</dbReference>
<dbReference type="Proteomes" id="UP000321393">
    <property type="component" value="Unassembled WGS sequence"/>
</dbReference>
<evidence type="ECO:0000313" key="2">
    <source>
        <dbReference type="EMBL" id="TYK02599.1"/>
    </source>
</evidence>
<evidence type="ECO:0000313" key="1">
    <source>
        <dbReference type="EMBL" id="KAA0033945.1"/>
    </source>
</evidence>
<name>A0A5D3BWU0_CUCMM</name>
<gene>
    <name evidence="2" type="ORF">E5676_scaffold925G00550</name>
    <name evidence="1" type="ORF">E6C27_scaffold400G00030</name>
</gene>